<feature type="compositionally biased region" description="Basic and acidic residues" evidence="5">
    <location>
        <begin position="1626"/>
        <end position="1637"/>
    </location>
</feature>
<sequence>MDLELGLKITKTRDDIASIAEYRLAKDKGPVFHCREKNTMFILTAHLKGYKRNNISIKISEDGSKISISGEKPIQEILMMGWMMHRKEVDVTGFNKVFKIPDGVILDRIKAKYDEEEWILNIFMPKLVKGICGARIEEIKEEESHKGKSEELKKNETCQVLNSVGETSQKGSKESQVEAIEDSESSTQKKDGRGVYEKNLDDANREKVIEEAMEKEVEESKFGIEDGSGETVREKVGKEAEQNVGALNSQKIGDKSLKKTEEIEESKLGVKDRDGENVKEKNMGKEGLEAMKTSEIEHNVGADITQIIADTSKGVSEESAIEQMREAITTVDKMDTEGSEKMLVESNLYTEKETLEDSKRKQLGESKSETEDRLKESVTESMELMETMKTSELGEKVADHIPRNIGGVSQEEFKKSRIQQKDETQSIEEKMDGGESERRPVEVNKDSQNSRFVESIRKDIKKPKIEFEGGDQKNVVEKDNNGGFDALLISEELPKQPPKATIERGKVLSVSRTQESGDVKEAMIKRKGKEIEDFVDKGKAQESRGMHMEANKDLTEETMQETEDVKETMIKRKGKDIECFVDKGAGEESKMVQMEAKKDLTEEKVQDVKDAMVKRKGKEIEYFADKGAGEEHTRLHMEAKEEVTKETLQVNEDVKEAMVKRKEKETEYFAHTGEGEEPKRMDMKAEEDLTKETMQETEDVKPSMVKRKGKEVEYITKGASEEPTWIHMEAKEVTKKSLQENEDVKEAMIKRKDKEVEYFARDGEHEEPKRIHMEEDLREIMQETEDVNEAMVKRKDRGIEYFAHKGEGEDPKKMDIEVEKKETTEETGHVKEKGKGIQFVVDKGEGKEHKRMHTEAKKDIIKEKVKQQIEEIKTRVKGGEQQNVQENTVKERFDAPNSFNKDPPKQIREQDGNQGLMVAKKEEQKDMNKEAMAEKVEEKSKKSEIASSEKSTENETLQKETKESSIESNAKDELYEPDKVVKGVFEVSGTVHEKFLKQVVEAIVTNKKDEDKYVTLKIKGEGSIKMQVEPNEAFGEDVAEDRVDKEIRKPKHQSSDQISGKENVDDGVFDESKRPNFAEIRETEDVKGEYAKIEESIKKVSGDNNDEIQIKAKGGLTKFITKESTQKEREDPKILSKEKDQHSLQEMIKGRFEASKAEKEEFPAKMVDLLTDHKRKVRERKTDQAKEVKEELIKQKSEEKKTDVKEEGAKFEQFVKKVEGGTYEKIQDEEKRGLRKDITRETTWKEETKDPKDQECFKEEMTKGRYEASTVEREFPMRIADSHAKTREISKDKEIEEAEEVASKRKTKETEVLESATKQKLQEPERGRIIQTLQEVPEEDKPEKPLEMRTPEREFQSTKGLITHPKVVKEEFQEDEQKQKTKLQPQKIQSKEAHETRIEAVNQDTIKPNKGKEEGEESTFNIEFTKDVETVEHPVATPLPAPRFPSTHQSKVEEKDVLYEGGKAKYKETLEEQKEDPVKDMKHLIEMKENQESRQRKTLKEEVPLGKDLEKGGKVIKKDKVHKGQNVMETMPVETEGLKDKNQDQQHVQRDVAKGFGRVDIIEKEMPKKEYVADAERMETKRDLESTPERENYITTQNVDEEKPRIKEDILELDETKCTAESMKTMQEKEHSMKSGVEEEAQSLEAISSPPSVTTKGVKEARPPKIEIQELHQKELSPEAKMNSKKPLELEKPIMEGKIPKRKEYEAESIHREEYSYGKEEIKPTNTAVYQGAKPSNLQSPTLTKTAEDKKIKMKEITAEKMHESPEREHERESKEAAPKMEMKSPVMIKITPKKRVEKLKKEEKSPMPLEIQRKEPHELSWPSKDYNIPRIEEVQQEKERERSIHALEVTTSKEEKPAQVNQVPSPSSEILCKEPSELEKFSIKGDGSKAESFVQMQEGKESIHSIEETTTTSEEAADELDEPLKLSGSSSTQQFEQKSGVGSKESEDSKKDSKIDGRESTKGETDQEVEQQEPQQPQYPAVQQCRNNDLAESHGIHEIEEEKAYEKGDEASKEESQVLEEQKEYKEEAIGGGKDNKKRPKKLFVSLIVAGSALLFSGIFIFIRQRRSRKSVEEPKKGLLMLAFMKKENYQKARFINVTQFSVVLISHDSKNSVPVSAYEAVKVTQEDDVEDMQSQQIPNIRSF</sequence>
<evidence type="ECO:0000256" key="6">
    <source>
        <dbReference type="SAM" id="Phobius"/>
    </source>
</evidence>
<feature type="compositionally biased region" description="Polar residues" evidence="5">
    <location>
        <begin position="1645"/>
        <end position="1655"/>
    </location>
</feature>
<gene>
    <name evidence="8" type="ORF">RJT34_26500</name>
</gene>
<evidence type="ECO:0000259" key="7">
    <source>
        <dbReference type="PROSITE" id="PS01031"/>
    </source>
</evidence>
<feature type="compositionally biased region" description="Polar residues" evidence="5">
    <location>
        <begin position="1860"/>
        <end position="1869"/>
    </location>
</feature>
<feature type="compositionally biased region" description="Basic and acidic residues" evidence="5">
    <location>
        <begin position="1899"/>
        <end position="1908"/>
    </location>
</feature>
<feature type="compositionally biased region" description="Basic and acidic residues" evidence="5">
    <location>
        <begin position="1945"/>
        <end position="1966"/>
    </location>
</feature>
<feature type="compositionally biased region" description="Basic and acidic residues" evidence="5">
    <location>
        <begin position="1070"/>
        <end position="1081"/>
    </location>
</feature>
<evidence type="ECO:0000313" key="8">
    <source>
        <dbReference type="EMBL" id="KAK7270955.1"/>
    </source>
</evidence>
<keyword evidence="6" id="KW-0472">Membrane</keyword>
<feature type="compositionally biased region" description="Basic and acidic residues" evidence="5">
    <location>
        <begin position="1367"/>
        <end position="1379"/>
    </location>
</feature>
<feature type="compositionally biased region" description="Low complexity" evidence="5">
    <location>
        <begin position="1973"/>
        <end position="1982"/>
    </location>
</feature>
<feature type="region of interest" description="Disordered" evidence="5">
    <location>
        <begin position="163"/>
        <end position="197"/>
    </location>
</feature>
<evidence type="ECO:0000256" key="1">
    <source>
        <dbReference type="ARBA" id="ARBA00004162"/>
    </source>
</evidence>
<feature type="compositionally biased region" description="Basic and acidic residues" evidence="5">
    <location>
        <begin position="1389"/>
        <end position="1398"/>
    </location>
</feature>
<keyword evidence="6" id="KW-1133">Transmembrane helix</keyword>
<keyword evidence="9" id="KW-1185">Reference proteome</keyword>
<feature type="region of interest" description="Disordered" evidence="5">
    <location>
        <begin position="659"/>
        <end position="708"/>
    </location>
</feature>
<feature type="compositionally biased region" description="Basic and acidic residues" evidence="5">
    <location>
        <begin position="1600"/>
        <end position="1618"/>
    </location>
</feature>
<keyword evidence="3" id="KW-0611">Plant defense</keyword>
<feature type="compositionally biased region" description="Basic and acidic residues" evidence="5">
    <location>
        <begin position="350"/>
        <end position="378"/>
    </location>
</feature>
<dbReference type="EMBL" id="JAYKXN010000007">
    <property type="protein sequence ID" value="KAK7270955.1"/>
    <property type="molecule type" value="Genomic_DNA"/>
</dbReference>
<feature type="compositionally biased region" description="Basic and acidic residues" evidence="5">
    <location>
        <begin position="902"/>
        <end position="911"/>
    </location>
</feature>
<dbReference type="GO" id="GO:0034605">
    <property type="term" value="P:cellular response to heat"/>
    <property type="evidence" value="ECO:0007669"/>
    <property type="project" value="TreeGrafter"/>
</dbReference>
<dbReference type="PANTHER" id="PTHR43670">
    <property type="entry name" value="HEAT SHOCK PROTEIN 26"/>
    <property type="match status" value="1"/>
</dbReference>
<feature type="compositionally biased region" description="Basic and acidic residues" evidence="5">
    <location>
        <begin position="1574"/>
        <end position="1592"/>
    </location>
</feature>
<feature type="region of interest" description="Disordered" evidence="5">
    <location>
        <begin position="821"/>
        <end position="859"/>
    </location>
</feature>
<feature type="compositionally biased region" description="Basic and acidic residues" evidence="5">
    <location>
        <begin position="1800"/>
        <end position="1819"/>
    </location>
</feature>
<feature type="region of interest" description="Disordered" evidence="5">
    <location>
        <begin position="1121"/>
        <end position="1145"/>
    </location>
</feature>
<evidence type="ECO:0000313" key="9">
    <source>
        <dbReference type="Proteomes" id="UP001359559"/>
    </source>
</evidence>
<comment type="subcellular location">
    <subcellularLocation>
        <location evidence="1">Cell membrane</location>
        <topology evidence="1">Single-pass membrane protein</topology>
    </subcellularLocation>
</comment>
<feature type="compositionally biased region" description="Basic and acidic residues" evidence="5">
    <location>
        <begin position="392"/>
        <end position="402"/>
    </location>
</feature>
<feature type="region of interest" description="Disordered" evidence="5">
    <location>
        <begin position="1436"/>
        <end position="1457"/>
    </location>
</feature>
<feature type="compositionally biased region" description="Basic and acidic residues" evidence="5">
    <location>
        <begin position="411"/>
        <end position="445"/>
    </location>
</feature>
<feature type="region of interest" description="Disordered" evidence="5">
    <location>
        <begin position="873"/>
        <end position="978"/>
    </location>
</feature>
<feature type="compositionally biased region" description="Basic and acidic residues" evidence="5">
    <location>
        <begin position="1872"/>
        <end position="1890"/>
    </location>
</feature>
<feature type="region of interest" description="Disordered" evidence="5">
    <location>
        <begin position="490"/>
        <end position="569"/>
    </location>
</feature>
<name>A0AAN9IBL2_CLITE</name>
<dbReference type="PROSITE" id="PS01031">
    <property type="entry name" value="SHSP"/>
    <property type="match status" value="1"/>
</dbReference>
<dbReference type="CDD" id="cd06464">
    <property type="entry name" value="ACD_sHsps-like"/>
    <property type="match status" value="1"/>
</dbReference>
<feature type="compositionally biased region" description="Basic and acidic residues" evidence="5">
    <location>
        <begin position="950"/>
        <end position="978"/>
    </location>
</feature>
<feature type="compositionally biased region" description="Polar residues" evidence="5">
    <location>
        <begin position="1928"/>
        <end position="1938"/>
    </location>
</feature>
<dbReference type="SUPFAM" id="SSF49764">
    <property type="entry name" value="HSP20-like chaperones"/>
    <property type="match status" value="1"/>
</dbReference>
<feature type="compositionally biased region" description="Basic and acidic residues" evidence="5">
    <location>
        <begin position="1746"/>
        <end position="1783"/>
    </location>
</feature>
<feature type="compositionally biased region" description="Basic and acidic residues" evidence="5">
    <location>
        <begin position="2000"/>
        <end position="2030"/>
    </location>
</feature>
<feature type="compositionally biased region" description="Polar residues" evidence="5">
    <location>
        <begin position="1726"/>
        <end position="1745"/>
    </location>
</feature>
<dbReference type="PANTHER" id="PTHR43670:SF34">
    <property type="entry name" value="HSP20-LIKE CHAPERONES SUPERFAMILY PROTEIN"/>
    <property type="match status" value="1"/>
</dbReference>
<keyword evidence="2" id="KW-1003">Cell membrane</keyword>
<feature type="region of interest" description="Disordered" evidence="5">
    <location>
        <begin position="1487"/>
        <end position="1530"/>
    </location>
</feature>
<evidence type="ECO:0000256" key="2">
    <source>
        <dbReference type="ARBA" id="ARBA00022475"/>
    </source>
</evidence>
<accession>A0AAN9IBL2</accession>
<reference evidence="8 9" key="1">
    <citation type="submission" date="2024-01" db="EMBL/GenBank/DDBJ databases">
        <title>The genomes of 5 underutilized Papilionoideae crops provide insights into root nodulation and disease resistance.</title>
        <authorList>
            <person name="Yuan L."/>
        </authorList>
    </citation>
    <scope>NUCLEOTIDE SEQUENCE [LARGE SCALE GENOMIC DNA]</scope>
    <source>
        <strain evidence="8">LY-2023</strain>
        <tissue evidence="8">Leaf</tissue>
    </source>
</reference>
<comment type="caution">
    <text evidence="8">The sequence shown here is derived from an EMBL/GenBank/DDBJ whole genome shotgun (WGS) entry which is preliminary data.</text>
</comment>
<feature type="region of interest" description="Disordered" evidence="5">
    <location>
        <begin position="266"/>
        <end position="290"/>
    </location>
</feature>
<evidence type="ECO:0000256" key="5">
    <source>
        <dbReference type="SAM" id="MobiDB-lite"/>
    </source>
</evidence>
<feature type="compositionally biased region" description="Basic and acidic residues" evidence="5">
    <location>
        <begin position="1487"/>
        <end position="1518"/>
    </location>
</feature>
<feature type="compositionally biased region" description="Basic and acidic residues" evidence="5">
    <location>
        <begin position="842"/>
        <end position="859"/>
    </location>
</feature>
<evidence type="ECO:0000256" key="4">
    <source>
        <dbReference type="PROSITE-ProRule" id="PRU00285"/>
    </source>
</evidence>
<dbReference type="Gene3D" id="2.60.40.790">
    <property type="match status" value="1"/>
</dbReference>
<feature type="compositionally biased region" description="Basic and acidic residues" evidence="5">
    <location>
        <begin position="332"/>
        <end position="343"/>
    </location>
</feature>
<feature type="compositionally biased region" description="Basic and acidic residues" evidence="5">
    <location>
        <begin position="1657"/>
        <end position="1678"/>
    </location>
</feature>
<proteinExistence type="inferred from homology"/>
<feature type="compositionally biased region" description="Basic and acidic residues" evidence="5">
    <location>
        <begin position="1278"/>
        <end position="1294"/>
    </location>
</feature>
<feature type="compositionally biased region" description="Basic and acidic residues" evidence="5">
    <location>
        <begin position="1686"/>
        <end position="1695"/>
    </location>
</feature>
<feature type="compositionally biased region" description="Basic and acidic residues" evidence="5">
    <location>
        <begin position="1831"/>
        <end position="1858"/>
    </location>
</feature>
<feature type="compositionally biased region" description="Basic and acidic residues" evidence="5">
    <location>
        <begin position="187"/>
        <end position="197"/>
    </location>
</feature>
<feature type="transmembrane region" description="Helical" evidence="6">
    <location>
        <begin position="2044"/>
        <end position="2064"/>
    </location>
</feature>
<feature type="region of interest" description="Disordered" evidence="5">
    <location>
        <begin position="1574"/>
        <end position="1695"/>
    </location>
</feature>
<keyword evidence="6" id="KW-0812">Transmembrane</keyword>
<feature type="compositionally biased region" description="Basic and acidic residues" evidence="5">
    <location>
        <begin position="515"/>
        <end position="555"/>
    </location>
</feature>
<feature type="region of interest" description="Disordered" evidence="5">
    <location>
        <begin position="1030"/>
        <end position="1081"/>
    </location>
</feature>
<feature type="compositionally biased region" description="Basic and acidic residues" evidence="5">
    <location>
        <begin position="919"/>
        <end position="944"/>
    </location>
</feature>
<evidence type="ECO:0000256" key="3">
    <source>
        <dbReference type="ARBA" id="ARBA00022821"/>
    </source>
</evidence>
<organism evidence="8 9">
    <name type="scientific">Clitoria ternatea</name>
    <name type="common">Butterfly pea</name>
    <dbReference type="NCBI Taxonomy" id="43366"/>
    <lineage>
        <taxon>Eukaryota</taxon>
        <taxon>Viridiplantae</taxon>
        <taxon>Streptophyta</taxon>
        <taxon>Embryophyta</taxon>
        <taxon>Tracheophyta</taxon>
        <taxon>Spermatophyta</taxon>
        <taxon>Magnoliopsida</taxon>
        <taxon>eudicotyledons</taxon>
        <taxon>Gunneridae</taxon>
        <taxon>Pentapetalae</taxon>
        <taxon>rosids</taxon>
        <taxon>fabids</taxon>
        <taxon>Fabales</taxon>
        <taxon>Fabaceae</taxon>
        <taxon>Papilionoideae</taxon>
        <taxon>50 kb inversion clade</taxon>
        <taxon>NPAAA clade</taxon>
        <taxon>indigoferoid/millettioid clade</taxon>
        <taxon>Phaseoleae</taxon>
        <taxon>Clitoria</taxon>
    </lineage>
</organism>
<comment type="similarity">
    <text evidence="4">Belongs to the small heat shock protein (HSP20) family.</text>
</comment>
<feature type="region of interest" description="Disordered" evidence="5">
    <location>
        <begin position="2000"/>
        <end position="2034"/>
    </location>
</feature>
<dbReference type="Proteomes" id="UP001359559">
    <property type="component" value="Unassembled WGS sequence"/>
</dbReference>
<dbReference type="InterPro" id="IPR002068">
    <property type="entry name" value="A-crystallin/Hsp20_dom"/>
</dbReference>
<feature type="region of interest" description="Disordered" evidence="5">
    <location>
        <begin position="331"/>
        <end position="450"/>
    </location>
</feature>
<feature type="compositionally biased region" description="Basic and acidic residues" evidence="5">
    <location>
        <begin position="659"/>
        <end position="701"/>
    </location>
</feature>
<feature type="region of interest" description="Disordered" evidence="5">
    <location>
        <begin position="1278"/>
        <end position="1421"/>
    </location>
</feature>
<dbReference type="GO" id="GO:0006952">
    <property type="term" value="P:defense response"/>
    <property type="evidence" value="ECO:0007669"/>
    <property type="project" value="UniProtKB-KW"/>
</dbReference>
<feature type="region of interest" description="Disordered" evidence="5">
    <location>
        <begin position="1726"/>
        <end position="1982"/>
    </location>
</feature>
<feature type="domain" description="SHSP" evidence="7">
    <location>
        <begin position="22"/>
        <end position="142"/>
    </location>
</feature>
<feature type="compositionally biased region" description="Basic and acidic residues" evidence="5">
    <location>
        <begin position="1339"/>
        <end position="1356"/>
    </location>
</feature>
<protein>
    <recommendedName>
        <fullName evidence="7">SHSP domain-containing protein</fullName>
    </recommendedName>
</protein>
<dbReference type="InterPro" id="IPR008978">
    <property type="entry name" value="HSP20-like_chaperone"/>
</dbReference>
<dbReference type="GO" id="GO:0005886">
    <property type="term" value="C:plasma membrane"/>
    <property type="evidence" value="ECO:0007669"/>
    <property type="project" value="UniProtKB-SubCell"/>
</dbReference>
<feature type="compositionally biased region" description="Basic and acidic residues" evidence="5">
    <location>
        <begin position="821"/>
        <end position="835"/>
    </location>
</feature>